<keyword evidence="1" id="KW-0812">Transmembrane</keyword>
<dbReference type="OrthoDB" id="423313at2759"/>
<keyword evidence="1" id="KW-1133">Transmembrane helix</keyword>
<protein>
    <recommendedName>
        <fullName evidence="4">O-fucosyltransferase family protein</fullName>
    </recommendedName>
</protein>
<organism evidence="2 3">
    <name type="scientific">Hydnum rufescens UP504</name>
    <dbReference type="NCBI Taxonomy" id="1448309"/>
    <lineage>
        <taxon>Eukaryota</taxon>
        <taxon>Fungi</taxon>
        <taxon>Dikarya</taxon>
        <taxon>Basidiomycota</taxon>
        <taxon>Agaricomycotina</taxon>
        <taxon>Agaricomycetes</taxon>
        <taxon>Cantharellales</taxon>
        <taxon>Hydnaceae</taxon>
        <taxon>Hydnum</taxon>
    </lineage>
</organism>
<reference evidence="2" key="1">
    <citation type="journal article" date="2020" name="Nat. Commun.">
        <title>Large-scale genome sequencing of mycorrhizal fungi provides insights into the early evolution of symbiotic traits.</title>
        <authorList>
            <person name="Miyauchi S."/>
            <person name="Kiss E."/>
            <person name="Kuo A."/>
            <person name="Drula E."/>
            <person name="Kohler A."/>
            <person name="Sanchez-Garcia M."/>
            <person name="Morin E."/>
            <person name="Andreopoulos B."/>
            <person name="Barry K.W."/>
            <person name="Bonito G."/>
            <person name="Buee M."/>
            <person name="Carver A."/>
            <person name="Chen C."/>
            <person name="Cichocki N."/>
            <person name="Clum A."/>
            <person name="Culley D."/>
            <person name="Crous P.W."/>
            <person name="Fauchery L."/>
            <person name="Girlanda M."/>
            <person name="Hayes R.D."/>
            <person name="Keri Z."/>
            <person name="LaButti K."/>
            <person name="Lipzen A."/>
            <person name="Lombard V."/>
            <person name="Magnuson J."/>
            <person name="Maillard F."/>
            <person name="Murat C."/>
            <person name="Nolan M."/>
            <person name="Ohm R.A."/>
            <person name="Pangilinan J."/>
            <person name="Pereira M.F."/>
            <person name="Perotto S."/>
            <person name="Peter M."/>
            <person name="Pfister S."/>
            <person name="Riley R."/>
            <person name="Sitrit Y."/>
            <person name="Stielow J.B."/>
            <person name="Szollosi G."/>
            <person name="Zifcakova L."/>
            <person name="Stursova M."/>
            <person name="Spatafora J.W."/>
            <person name="Tedersoo L."/>
            <person name="Vaario L.M."/>
            <person name="Yamada A."/>
            <person name="Yan M."/>
            <person name="Wang P."/>
            <person name="Xu J."/>
            <person name="Bruns T."/>
            <person name="Baldrian P."/>
            <person name="Vilgalys R."/>
            <person name="Dunand C."/>
            <person name="Henrissat B."/>
            <person name="Grigoriev I.V."/>
            <person name="Hibbett D."/>
            <person name="Nagy L.G."/>
            <person name="Martin F.M."/>
        </authorList>
    </citation>
    <scope>NUCLEOTIDE SEQUENCE</scope>
    <source>
        <strain evidence="2">UP504</strain>
    </source>
</reference>
<evidence type="ECO:0000313" key="3">
    <source>
        <dbReference type="Proteomes" id="UP000886523"/>
    </source>
</evidence>
<dbReference type="Proteomes" id="UP000886523">
    <property type="component" value="Unassembled WGS sequence"/>
</dbReference>
<proteinExistence type="predicted"/>
<evidence type="ECO:0000256" key="1">
    <source>
        <dbReference type="SAM" id="Phobius"/>
    </source>
</evidence>
<dbReference type="CDD" id="cd11296">
    <property type="entry name" value="O-FucT_like"/>
    <property type="match status" value="1"/>
</dbReference>
<evidence type="ECO:0000313" key="2">
    <source>
        <dbReference type="EMBL" id="KAF9512643.1"/>
    </source>
</evidence>
<keyword evidence="1" id="KW-0472">Membrane</keyword>
<evidence type="ECO:0008006" key="4">
    <source>
        <dbReference type="Google" id="ProtNLM"/>
    </source>
</evidence>
<name>A0A9P6AV95_9AGAM</name>
<dbReference type="Gene3D" id="3.40.50.11350">
    <property type="match status" value="1"/>
</dbReference>
<comment type="caution">
    <text evidence="2">The sequence shown here is derived from an EMBL/GenBank/DDBJ whole genome shotgun (WGS) entry which is preliminary data.</text>
</comment>
<dbReference type="EMBL" id="MU128984">
    <property type="protein sequence ID" value="KAF9512643.1"/>
    <property type="molecule type" value="Genomic_DNA"/>
</dbReference>
<accession>A0A9P6AV95</accession>
<sequence>MNRYKENLWPDRKYITTWGASGWTNDFMSYIILIYMAMISDRIPVIPPFSRSHHIDADFPVHFGDIYDVAALSESIRWPILQWSEVKNMETGEEESLGCWSAWQLVEPEPRSSWIPFVLNLDVSYTTAPDWATLRQEKTQSVWALVSLGFEAGRLESALQPAQPSPKKKVISPDEQLFCLDYIYYAGVVRRLDMFDGDYSPGWRMIGKYAKFKPSLVNLATLRLKKHFGIPRRGQLPPFIAVHMRRGDFRSWCPDEIATEECYGSLEAYGVRVQEVQAELLQKRGINVTRVLVTSNEDRESPLWDDIAARGWGYIDHNVDAEEHSLGSWLLPVLDAIFHSMSIGFVGTQESTMSLMGRLRVEQWNGGVTRSVRWGSKNADDH</sequence>
<gene>
    <name evidence="2" type="ORF">BS47DRAFT_1345239</name>
</gene>
<feature type="transmembrane region" description="Helical" evidence="1">
    <location>
        <begin position="27"/>
        <end position="45"/>
    </location>
</feature>
<dbReference type="AlphaFoldDB" id="A0A9P6AV95"/>
<keyword evidence="3" id="KW-1185">Reference proteome</keyword>